<accession>A0A433ER88</accession>
<gene>
    <name evidence="2" type="ORF">D6D54_03805</name>
</gene>
<proteinExistence type="predicted"/>
<feature type="transmembrane region" description="Helical" evidence="1">
    <location>
        <begin position="25"/>
        <end position="43"/>
    </location>
</feature>
<name>A0A433ER88_9MOLU</name>
<evidence type="ECO:0000313" key="3">
    <source>
        <dbReference type="Proteomes" id="UP000274545"/>
    </source>
</evidence>
<organism evidence="2 3">
    <name type="scientific">Spiroplasma poulsonii</name>
    <dbReference type="NCBI Taxonomy" id="2138"/>
    <lineage>
        <taxon>Bacteria</taxon>
        <taxon>Bacillati</taxon>
        <taxon>Mycoplasmatota</taxon>
        <taxon>Mollicutes</taxon>
        <taxon>Entomoplasmatales</taxon>
        <taxon>Spiroplasmataceae</taxon>
        <taxon>Spiroplasma</taxon>
    </lineage>
</organism>
<dbReference type="Proteomes" id="UP000274545">
    <property type="component" value="Unassembled WGS sequence"/>
</dbReference>
<comment type="caution">
    <text evidence="2">The sequence shown here is derived from an EMBL/GenBank/DDBJ whole genome shotgun (WGS) entry which is preliminary data.</text>
</comment>
<keyword evidence="1" id="KW-1133">Transmembrane helix</keyword>
<dbReference type="RefSeq" id="WP_127092800.1">
    <property type="nucleotide sequence ID" value="NZ_RAHC01000003.1"/>
</dbReference>
<evidence type="ECO:0000313" key="2">
    <source>
        <dbReference type="EMBL" id="RUP77100.1"/>
    </source>
</evidence>
<evidence type="ECO:0000256" key="1">
    <source>
        <dbReference type="SAM" id="Phobius"/>
    </source>
</evidence>
<sequence>MPLYFKILKLASDTNFFAPYQTYPIAPWTFFTSWIAAAVLFAVRNWELNSLICNFAWKTSRVPEFCSRLIGITFV</sequence>
<protein>
    <submittedName>
        <fullName evidence="2">Uncharacterized protein</fullName>
    </submittedName>
</protein>
<dbReference type="AlphaFoldDB" id="A0A433ER88"/>
<keyword evidence="1" id="KW-0472">Membrane</keyword>
<keyword evidence="1" id="KW-0812">Transmembrane</keyword>
<reference evidence="2 3" key="1">
    <citation type="journal article" date="2019" name="Genome Biol. Evol.">
        <title>Toxin and genome evolution in a Drosophila defensive symbiosis.</title>
        <authorList>
            <person name="Ballinger M.J."/>
            <person name="Gawryluk R.M."/>
            <person name="Perlman S.J."/>
        </authorList>
    </citation>
    <scope>NUCLEOTIDE SEQUENCE [LARGE SCALE GENOMIC DNA]</scope>
    <source>
        <strain evidence="3">sNeo</strain>
    </source>
</reference>
<dbReference type="EMBL" id="RAHC01000003">
    <property type="protein sequence ID" value="RUP77100.1"/>
    <property type="molecule type" value="Genomic_DNA"/>
</dbReference>